<reference evidence="8 9" key="1">
    <citation type="journal article" date="2023" name="Commun. Biol.">
        <title>Genome analysis of Parmales, the sister group of diatoms, reveals the evolutionary specialization of diatoms from phago-mixotrophs to photoautotrophs.</title>
        <authorList>
            <person name="Ban H."/>
            <person name="Sato S."/>
            <person name="Yoshikawa S."/>
            <person name="Yamada K."/>
            <person name="Nakamura Y."/>
            <person name="Ichinomiya M."/>
            <person name="Sato N."/>
            <person name="Blanc-Mathieu R."/>
            <person name="Endo H."/>
            <person name="Kuwata A."/>
            <person name="Ogata H."/>
        </authorList>
    </citation>
    <scope>NUCLEOTIDE SEQUENCE [LARGE SCALE GENOMIC DNA]</scope>
</reference>
<evidence type="ECO:0000259" key="6">
    <source>
        <dbReference type="PROSITE" id="PS50011"/>
    </source>
</evidence>
<keyword evidence="4" id="KW-0418">Kinase</keyword>
<proteinExistence type="predicted"/>
<dbReference type="EMBL" id="BRYB01002404">
    <property type="protein sequence ID" value="GMI19082.1"/>
    <property type="molecule type" value="Genomic_DNA"/>
</dbReference>
<sequence length="266" mass="29892">MRSGTFSDENCLYFLMEFVQGGDLMAYMIEQGTLGNEVATFLSACVTEAVKHVHRKGFVHRDIKPENCLITTTGYLKLADLGLAKRLPAVVEVGRGRTEISLLAFTMCGTPEFMAPEFCMSVGYDQGADWWAFGCVLFEMYMGRNPFDTGGDLKRTFKEICMIGMGKAKLQLHPKFKTTFPDAANILENLLTHAAGRLGKMPNDAQAAPYFKNIDFDDLRALKAEAPYVPSVRSETDLFYFEKGLEDIKEEKTVPYTGDNEWCRDF</sequence>
<evidence type="ECO:0000256" key="2">
    <source>
        <dbReference type="ARBA" id="ARBA00022679"/>
    </source>
</evidence>
<gene>
    <name evidence="8" type="ORF">TeGR_g8937</name>
</gene>
<keyword evidence="1" id="KW-0723">Serine/threonine-protein kinase</keyword>
<evidence type="ECO:0000313" key="9">
    <source>
        <dbReference type="Proteomes" id="UP001165060"/>
    </source>
</evidence>
<dbReference type="PROSITE" id="PS51285">
    <property type="entry name" value="AGC_KINASE_CTER"/>
    <property type="match status" value="1"/>
</dbReference>
<keyword evidence="3" id="KW-0547">Nucleotide-binding</keyword>
<feature type="domain" description="AGC-kinase C-terminal" evidence="7">
    <location>
        <begin position="212"/>
        <end position="266"/>
    </location>
</feature>
<keyword evidence="5" id="KW-0067">ATP-binding</keyword>
<dbReference type="SUPFAM" id="SSF56112">
    <property type="entry name" value="Protein kinase-like (PK-like)"/>
    <property type="match status" value="1"/>
</dbReference>
<dbReference type="PROSITE" id="PS00108">
    <property type="entry name" value="PROTEIN_KINASE_ST"/>
    <property type="match status" value="1"/>
</dbReference>
<dbReference type="SMART" id="SM00133">
    <property type="entry name" value="S_TK_X"/>
    <property type="match status" value="1"/>
</dbReference>
<keyword evidence="9" id="KW-1185">Reference proteome</keyword>
<dbReference type="Gene3D" id="1.10.510.10">
    <property type="entry name" value="Transferase(Phosphotransferase) domain 1"/>
    <property type="match status" value="1"/>
</dbReference>
<dbReference type="Proteomes" id="UP001165060">
    <property type="component" value="Unassembled WGS sequence"/>
</dbReference>
<evidence type="ECO:0000256" key="1">
    <source>
        <dbReference type="ARBA" id="ARBA00022527"/>
    </source>
</evidence>
<organism evidence="8 9">
    <name type="scientific">Tetraparma gracilis</name>
    <dbReference type="NCBI Taxonomy" id="2962635"/>
    <lineage>
        <taxon>Eukaryota</taxon>
        <taxon>Sar</taxon>
        <taxon>Stramenopiles</taxon>
        <taxon>Ochrophyta</taxon>
        <taxon>Bolidophyceae</taxon>
        <taxon>Parmales</taxon>
        <taxon>Triparmaceae</taxon>
        <taxon>Tetraparma</taxon>
    </lineage>
</organism>
<dbReference type="SMART" id="SM00220">
    <property type="entry name" value="S_TKc"/>
    <property type="match status" value="1"/>
</dbReference>
<name>A0ABQ6M3Z9_9STRA</name>
<dbReference type="InterPro" id="IPR008271">
    <property type="entry name" value="Ser/Thr_kinase_AS"/>
</dbReference>
<comment type="caution">
    <text evidence="8">The sequence shown here is derived from an EMBL/GenBank/DDBJ whole genome shotgun (WGS) entry which is preliminary data.</text>
</comment>
<evidence type="ECO:0008006" key="10">
    <source>
        <dbReference type="Google" id="ProtNLM"/>
    </source>
</evidence>
<dbReference type="PROSITE" id="PS50011">
    <property type="entry name" value="PROTEIN_KINASE_DOM"/>
    <property type="match status" value="1"/>
</dbReference>
<dbReference type="InterPro" id="IPR000961">
    <property type="entry name" value="AGC-kinase_C"/>
</dbReference>
<dbReference type="Pfam" id="PF00069">
    <property type="entry name" value="Pkinase"/>
    <property type="match status" value="1"/>
</dbReference>
<dbReference type="InterPro" id="IPR000719">
    <property type="entry name" value="Prot_kinase_dom"/>
</dbReference>
<evidence type="ECO:0000259" key="7">
    <source>
        <dbReference type="PROSITE" id="PS51285"/>
    </source>
</evidence>
<evidence type="ECO:0000256" key="3">
    <source>
        <dbReference type="ARBA" id="ARBA00022741"/>
    </source>
</evidence>
<keyword evidence="2" id="KW-0808">Transferase</keyword>
<dbReference type="PANTHER" id="PTHR24353">
    <property type="entry name" value="CYCLIC NUCLEOTIDE-DEPENDENT PROTEIN KINASE"/>
    <property type="match status" value="1"/>
</dbReference>
<protein>
    <recommendedName>
        <fullName evidence="10">Protein kinase domain-containing protein</fullName>
    </recommendedName>
</protein>
<dbReference type="PANTHER" id="PTHR24353:SF143">
    <property type="entry name" value="PROTEIN KINASE DOMAIN-CONTAINING PROTEIN"/>
    <property type="match status" value="1"/>
</dbReference>
<evidence type="ECO:0000313" key="8">
    <source>
        <dbReference type="EMBL" id="GMI19082.1"/>
    </source>
</evidence>
<feature type="domain" description="Protein kinase" evidence="6">
    <location>
        <begin position="1"/>
        <end position="211"/>
    </location>
</feature>
<evidence type="ECO:0000256" key="5">
    <source>
        <dbReference type="ARBA" id="ARBA00022840"/>
    </source>
</evidence>
<evidence type="ECO:0000256" key="4">
    <source>
        <dbReference type="ARBA" id="ARBA00022777"/>
    </source>
</evidence>
<dbReference type="Gene3D" id="3.30.200.20">
    <property type="entry name" value="Phosphorylase Kinase, domain 1"/>
    <property type="match status" value="1"/>
</dbReference>
<dbReference type="InterPro" id="IPR011009">
    <property type="entry name" value="Kinase-like_dom_sf"/>
</dbReference>
<accession>A0ABQ6M3Z9</accession>